<dbReference type="InterPro" id="IPR025705">
    <property type="entry name" value="Beta_hexosaminidase_sua/sub"/>
</dbReference>
<keyword evidence="9" id="KW-1185">Reference proteome</keyword>
<organism evidence="8 9">
    <name type="scientific">Nonomuraea indica</name>
    <dbReference type="NCBI Taxonomy" id="1581193"/>
    <lineage>
        <taxon>Bacteria</taxon>
        <taxon>Bacillati</taxon>
        <taxon>Actinomycetota</taxon>
        <taxon>Actinomycetes</taxon>
        <taxon>Streptosporangiales</taxon>
        <taxon>Streptosporangiaceae</taxon>
        <taxon>Nonomuraea</taxon>
    </lineage>
</organism>
<sequence length="540" mass="60178">MTATPATPVTAIPAPSSCVTGEGRFTFTSTTRLTADPALARAAEWTRQVLTPATGLRLPEGPGGVEFRLVEGLAPEEYRLTATTRSVLIEASAPPGAFYGAQTLRQLLDPAAYRAARTGERAWSIPEVTIRDAPRYGWRGCLIDVARHFLPKPDLLRYIDLLAAHKLNVLHLHLTDDQGWRLEIRKYPKLTEVGAWRRESPLGARRHRLFDGRPHGGYYTQDDIREVVSYAADRFVTIVPEIDLPGHTQAAIAAYPQLGNLATPLEVRTEWGVGENVLNVSDETIAFFTDVLDEVLELFPGRYVCVGGDETPKTQWNESVPAKERIRELGLRDADELQSWLMRHFTDYLLARGRKPLGWDELLEGGLPPGVTVGAWRGHTCTAMAARAGHDVVVSPFAETYLDFRQAEGDQEPVPIGSVTSLEAVHSFDPVPPGLAERDRILGAQAALWTEHIDSPRLLDYMAFPRLAAFAEAMWSDERDFDDFLVRLAVHEKRLDALSVEYRPATGPHPWQRRPDAPGHPRTRAEIDRELAIWTSNLHP</sequence>
<accession>A0ABW8AEU5</accession>
<keyword evidence="4" id="KW-0378">Hydrolase</keyword>
<protein>
    <recommendedName>
        <fullName evidence="3">beta-N-acetylhexosaminidase</fullName>
        <ecNumber evidence="3">3.2.1.52</ecNumber>
    </recommendedName>
</protein>
<feature type="domain" description="Beta-hexosaminidase bacterial type N-terminal" evidence="7">
    <location>
        <begin position="12"/>
        <end position="133"/>
    </location>
</feature>
<dbReference type="Gene3D" id="3.30.379.10">
    <property type="entry name" value="Chitobiase/beta-hexosaminidase domain 2-like"/>
    <property type="match status" value="1"/>
</dbReference>
<proteinExistence type="inferred from homology"/>
<evidence type="ECO:0000313" key="8">
    <source>
        <dbReference type="EMBL" id="MFI7445310.1"/>
    </source>
</evidence>
<dbReference type="Proteomes" id="UP001612928">
    <property type="component" value="Unassembled WGS sequence"/>
</dbReference>
<evidence type="ECO:0000256" key="1">
    <source>
        <dbReference type="ARBA" id="ARBA00001231"/>
    </source>
</evidence>
<dbReference type="InterPro" id="IPR015883">
    <property type="entry name" value="Glyco_hydro_20_cat"/>
</dbReference>
<dbReference type="PIRSF" id="PIRSF001093">
    <property type="entry name" value="B-hxosamndse_ab_euk"/>
    <property type="match status" value="1"/>
</dbReference>
<evidence type="ECO:0000256" key="4">
    <source>
        <dbReference type="ARBA" id="ARBA00022801"/>
    </source>
</evidence>
<evidence type="ECO:0000256" key="5">
    <source>
        <dbReference type="ARBA" id="ARBA00023295"/>
    </source>
</evidence>
<dbReference type="PANTHER" id="PTHR22600">
    <property type="entry name" value="BETA-HEXOSAMINIDASE"/>
    <property type="match status" value="1"/>
</dbReference>
<evidence type="ECO:0000259" key="6">
    <source>
        <dbReference type="Pfam" id="PF00728"/>
    </source>
</evidence>
<dbReference type="EMBL" id="JBITMB010000013">
    <property type="protein sequence ID" value="MFI7445310.1"/>
    <property type="molecule type" value="Genomic_DNA"/>
</dbReference>
<dbReference type="Pfam" id="PF00728">
    <property type="entry name" value="Glyco_hydro_20"/>
    <property type="match status" value="1"/>
</dbReference>
<dbReference type="EC" id="3.2.1.52" evidence="3"/>
<dbReference type="SUPFAM" id="SSF55545">
    <property type="entry name" value="beta-N-acetylhexosaminidase-like domain"/>
    <property type="match status" value="1"/>
</dbReference>
<dbReference type="PANTHER" id="PTHR22600:SF57">
    <property type="entry name" value="BETA-N-ACETYLHEXOSAMINIDASE"/>
    <property type="match status" value="1"/>
</dbReference>
<dbReference type="PRINTS" id="PR00738">
    <property type="entry name" value="GLHYDRLASE20"/>
</dbReference>
<feature type="domain" description="Glycoside hydrolase family 20 catalytic" evidence="6">
    <location>
        <begin position="136"/>
        <end position="477"/>
    </location>
</feature>
<dbReference type="CDD" id="cd06563">
    <property type="entry name" value="GH20_chitobiase-like"/>
    <property type="match status" value="1"/>
</dbReference>
<evidence type="ECO:0000256" key="2">
    <source>
        <dbReference type="ARBA" id="ARBA00006285"/>
    </source>
</evidence>
<dbReference type="InterPro" id="IPR015882">
    <property type="entry name" value="HEX_bac_N"/>
</dbReference>
<dbReference type="InterPro" id="IPR029018">
    <property type="entry name" value="Hex-like_dom2"/>
</dbReference>
<name>A0ABW8AEU5_9ACTN</name>
<comment type="caution">
    <text evidence="8">The sequence shown here is derived from an EMBL/GenBank/DDBJ whole genome shotgun (WGS) entry which is preliminary data.</text>
</comment>
<gene>
    <name evidence="8" type="ORF">ACIBP5_35540</name>
</gene>
<dbReference type="RefSeq" id="WP_397025744.1">
    <property type="nucleotide sequence ID" value="NZ_JBITMB010000013.1"/>
</dbReference>
<comment type="catalytic activity">
    <reaction evidence="1">
        <text>Hydrolysis of terminal non-reducing N-acetyl-D-hexosamine residues in N-acetyl-beta-D-hexosaminides.</text>
        <dbReference type="EC" id="3.2.1.52"/>
    </reaction>
</comment>
<reference evidence="8 9" key="1">
    <citation type="submission" date="2024-10" db="EMBL/GenBank/DDBJ databases">
        <title>The Natural Products Discovery Center: Release of the First 8490 Sequenced Strains for Exploring Actinobacteria Biosynthetic Diversity.</title>
        <authorList>
            <person name="Kalkreuter E."/>
            <person name="Kautsar S.A."/>
            <person name="Yang D."/>
            <person name="Bader C.D."/>
            <person name="Teijaro C.N."/>
            <person name="Fluegel L."/>
            <person name="Davis C.M."/>
            <person name="Simpson J.R."/>
            <person name="Lauterbach L."/>
            <person name="Steele A.D."/>
            <person name="Gui C."/>
            <person name="Meng S."/>
            <person name="Li G."/>
            <person name="Viehrig K."/>
            <person name="Ye F."/>
            <person name="Su P."/>
            <person name="Kiefer A.F."/>
            <person name="Nichols A."/>
            <person name="Cepeda A.J."/>
            <person name="Yan W."/>
            <person name="Fan B."/>
            <person name="Jiang Y."/>
            <person name="Adhikari A."/>
            <person name="Zheng C.-J."/>
            <person name="Schuster L."/>
            <person name="Cowan T.M."/>
            <person name="Smanski M.J."/>
            <person name="Chevrette M.G."/>
            <person name="De Carvalho L.P.S."/>
            <person name="Shen B."/>
        </authorList>
    </citation>
    <scope>NUCLEOTIDE SEQUENCE [LARGE SCALE GENOMIC DNA]</scope>
    <source>
        <strain evidence="8 9">NPDC049503</strain>
    </source>
</reference>
<dbReference type="Gene3D" id="3.20.20.80">
    <property type="entry name" value="Glycosidases"/>
    <property type="match status" value="1"/>
</dbReference>
<evidence type="ECO:0000259" key="7">
    <source>
        <dbReference type="Pfam" id="PF02838"/>
    </source>
</evidence>
<evidence type="ECO:0000256" key="3">
    <source>
        <dbReference type="ARBA" id="ARBA00012663"/>
    </source>
</evidence>
<dbReference type="SUPFAM" id="SSF51445">
    <property type="entry name" value="(Trans)glycosidases"/>
    <property type="match status" value="1"/>
</dbReference>
<comment type="similarity">
    <text evidence="2">Belongs to the glycosyl hydrolase 20 family.</text>
</comment>
<evidence type="ECO:0000313" key="9">
    <source>
        <dbReference type="Proteomes" id="UP001612928"/>
    </source>
</evidence>
<dbReference type="InterPro" id="IPR017853">
    <property type="entry name" value="GH"/>
</dbReference>
<keyword evidence="5" id="KW-0326">Glycosidase</keyword>
<dbReference type="Pfam" id="PF02838">
    <property type="entry name" value="Glyco_hydro_20b"/>
    <property type="match status" value="1"/>
</dbReference>